<dbReference type="InterPro" id="IPR015867">
    <property type="entry name" value="N-reg_PII/ATP_PRibTrfase_C"/>
</dbReference>
<proteinExistence type="predicted"/>
<dbReference type="SUPFAM" id="SSF54913">
    <property type="entry name" value="GlnB-like"/>
    <property type="match status" value="1"/>
</dbReference>
<evidence type="ECO:0000313" key="2">
    <source>
        <dbReference type="Proteomes" id="UP000475249"/>
    </source>
</evidence>
<accession>A0A6L9EDB0</accession>
<dbReference type="EMBL" id="WXYO01000005">
    <property type="protein sequence ID" value="NAS12677.1"/>
    <property type="molecule type" value="Genomic_DNA"/>
</dbReference>
<dbReference type="InterPro" id="IPR011322">
    <property type="entry name" value="N-reg_PII-like_a/b"/>
</dbReference>
<dbReference type="AlphaFoldDB" id="A0A6L9EDB0"/>
<protein>
    <submittedName>
        <fullName evidence="1">Uncharacterized protein</fullName>
    </submittedName>
</protein>
<sequence length="107" mass="12603">MILLKILLDDRSEAEKAIRVLLDKNLIFDAFLYPAEHFSQTADKIKGDPKFMVEARTRALLFERLQQEIRQMYPDKRPPLFAVPKVYMDSEQTKNLKKKTMKSETLD</sequence>
<dbReference type="RefSeq" id="WP_161435707.1">
    <property type="nucleotide sequence ID" value="NZ_WXYO01000005.1"/>
</dbReference>
<gene>
    <name evidence="1" type="ORF">GTQ38_11730</name>
</gene>
<dbReference type="Gene3D" id="3.30.70.120">
    <property type="match status" value="1"/>
</dbReference>
<keyword evidence="2" id="KW-1185">Reference proteome</keyword>
<organism evidence="1 2">
    <name type="scientific">Poritiphilus flavus</name>
    <dbReference type="NCBI Taxonomy" id="2697053"/>
    <lineage>
        <taxon>Bacteria</taxon>
        <taxon>Pseudomonadati</taxon>
        <taxon>Bacteroidota</taxon>
        <taxon>Flavobacteriia</taxon>
        <taxon>Flavobacteriales</taxon>
        <taxon>Flavobacteriaceae</taxon>
        <taxon>Poritiphilus</taxon>
    </lineage>
</organism>
<comment type="caution">
    <text evidence="1">The sequence shown here is derived from an EMBL/GenBank/DDBJ whole genome shotgun (WGS) entry which is preliminary data.</text>
</comment>
<reference evidence="1 2" key="1">
    <citation type="submission" date="2020-01" db="EMBL/GenBank/DDBJ databases">
        <title>Bacteria diversity of Porities sp.</title>
        <authorList>
            <person name="Wang G."/>
        </authorList>
    </citation>
    <scope>NUCLEOTIDE SEQUENCE [LARGE SCALE GENOMIC DNA]</scope>
    <source>
        <strain evidence="1 2">R33</strain>
    </source>
</reference>
<name>A0A6L9EDB0_9FLAO</name>
<dbReference type="Proteomes" id="UP000475249">
    <property type="component" value="Unassembled WGS sequence"/>
</dbReference>
<evidence type="ECO:0000313" key="1">
    <source>
        <dbReference type="EMBL" id="NAS12677.1"/>
    </source>
</evidence>